<reference evidence="1 2" key="1">
    <citation type="journal article" date="2016" name="Int. J. Syst. Evol. Microbiol.">
        <title>Acidipila dinghuensis sp. nov., an acidobacterium isolated from forest soil.</title>
        <authorList>
            <person name="Jiang Y.W."/>
            <person name="Wang J."/>
            <person name="Chen M.H."/>
            <person name="Lv Y.Y."/>
            <person name="Qiu L.H."/>
        </authorList>
    </citation>
    <scope>NUCLEOTIDE SEQUENCE [LARGE SCALE GENOMIC DNA]</scope>
    <source>
        <strain evidence="1 2">DHOF10</strain>
    </source>
</reference>
<proteinExistence type="predicted"/>
<comment type="caution">
    <text evidence="1">The sequence shown here is derived from an EMBL/GenBank/DDBJ whole genome shotgun (WGS) entry which is preliminary data.</text>
</comment>
<dbReference type="InterPro" id="IPR019546">
    <property type="entry name" value="TAT_signal_bac_arc"/>
</dbReference>
<dbReference type="AlphaFoldDB" id="A0A4Q1SDQ2"/>
<name>A0A4Q1SDQ2_9BACT</name>
<dbReference type="PROSITE" id="PS51318">
    <property type="entry name" value="TAT"/>
    <property type="match status" value="1"/>
</dbReference>
<evidence type="ECO:0000313" key="1">
    <source>
        <dbReference type="EMBL" id="RXS95191.1"/>
    </source>
</evidence>
<dbReference type="EMBL" id="SDMK01000002">
    <property type="protein sequence ID" value="RXS95191.1"/>
    <property type="molecule type" value="Genomic_DNA"/>
</dbReference>
<sequence>MTEQSVVRARAGRHFDCGRDRLLLDRRDFLKILAAAGAAQGLGPAHALFAQQGTTLRKGQYAPGRIANELTLYLPGEEETLRAVPSVSGLAGDALTVKLGAESASIKTGDAFHGWRLLTIAGMNGVETAIFEKHVTHRGALAYVTEERGTIAWIPKYVGDLSKIRPRPTHTPHGVKLERAPRYIPGPDVTGEYLLNSNEDPCFENVAALGEEYIGWTLVANEQGGPKSCLYLEADGISREIAGKPEGEGTWEPDQVGAYFDPAALLSDDNPKLYAYRKGYSKRTLLGGYLPVANIGVWNAEYSCGYEVMVLLPPGEDAKPIGRVRSMVPDTQRSSEKDIDGTLFVDRYWNCGPQEFYSELAGIWNRWSSLYDAAMPISIPDEALLNAARGGITLSRCSYRGLEPTYQIGEGAYTKIPERSHALFPVAHYEFVWVQQLWNLNADADAYFDHYLDKYVLPNGDFLYNTQDQVEAPLNIGIFLTNSARSWDYGHDLDALRRRLPVLERMIDFVLTRYEYSKQAYSAGDRRRGLIYGSPEADLGDPHNDFPASHPLYYQNSVWTWRGFTEHARCLRSASAAAHDDALRAAADKYAALAQEMRGLIQSSLEATLALRNTAMKEAGITPFTPDDIHRDPKDLSSYENHRFMQDWFTADWGDETLDLGHLKHREIAGLQIIGLHTDGAWARTSNFMDHGSLSVKIRQKDYRPFLLNLYALLCYACDPGSGYAPEDAFIPGSFPGEGNRYGWASVVNSTLQPALGLRWLLCYEETHADVCHLQKAAPKDWFTAGKTISVQHCPTRFGQVSWTTHALDDHHWTITLEVETGFSGDIVLHIHPRSGEAIRTATVGTVDQDTITLLHPLFASQTRFEIDIT</sequence>
<protein>
    <submittedName>
        <fullName evidence="1">Twin-arginine translocation signal domain-containing protein</fullName>
    </submittedName>
</protein>
<organism evidence="1 2">
    <name type="scientific">Silvibacterium dinghuense</name>
    <dbReference type="NCBI Taxonomy" id="1560006"/>
    <lineage>
        <taxon>Bacteria</taxon>
        <taxon>Pseudomonadati</taxon>
        <taxon>Acidobacteriota</taxon>
        <taxon>Terriglobia</taxon>
        <taxon>Terriglobales</taxon>
        <taxon>Acidobacteriaceae</taxon>
        <taxon>Silvibacterium</taxon>
    </lineage>
</organism>
<dbReference type="Proteomes" id="UP000290253">
    <property type="component" value="Unassembled WGS sequence"/>
</dbReference>
<dbReference type="InterPro" id="IPR006311">
    <property type="entry name" value="TAT_signal"/>
</dbReference>
<evidence type="ECO:0000313" key="2">
    <source>
        <dbReference type="Proteomes" id="UP000290253"/>
    </source>
</evidence>
<dbReference type="OrthoDB" id="99564at2"/>
<keyword evidence="2" id="KW-1185">Reference proteome</keyword>
<gene>
    <name evidence="1" type="ORF">ESZ00_11325</name>
</gene>
<accession>A0A4Q1SDQ2</accession>
<dbReference type="NCBIfam" id="TIGR01409">
    <property type="entry name" value="TAT_signal_seq"/>
    <property type="match status" value="1"/>
</dbReference>